<name>M2R0P0_CERS8</name>
<dbReference type="Proteomes" id="UP000016930">
    <property type="component" value="Unassembled WGS sequence"/>
</dbReference>
<proteinExistence type="predicted"/>
<dbReference type="OrthoDB" id="2678231at2759"/>
<reference evidence="1 2" key="1">
    <citation type="journal article" date="2012" name="Proc. Natl. Acad. Sci. U.S.A.">
        <title>Comparative genomics of Ceriporiopsis subvermispora and Phanerochaete chrysosporium provide insight into selective ligninolysis.</title>
        <authorList>
            <person name="Fernandez-Fueyo E."/>
            <person name="Ruiz-Duenas F.J."/>
            <person name="Ferreira P."/>
            <person name="Floudas D."/>
            <person name="Hibbett D.S."/>
            <person name="Canessa P."/>
            <person name="Larrondo L.F."/>
            <person name="James T.Y."/>
            <person name="Seelenfreund D."/>
            <person name="Lobos S."/>
            <person name="Polanco R."/>
            <person name="Tello M."/>
            <person name="Honda Y."/>
            <person name="Watanabe T."/>
            <person name="Watanabe T."/>
            <person name="Ryu J.S."/>
            <person name="Kubicek C.P."/>
            <person name="Schmoll M."/>
            <person name="Gaskell J."/>
            <person name="Hammel K.E."/>
            <person name="St John F.J."/>
            <person name="Vanden Wymelenberg A."/>
            <person name="Sabat G."/>
            <person name="Splinter BonDurant S."/>
            <person name="Syed K."/>
            <person name="Yadav J.S."/>
            <person name="Doddapaneni H."/>
            <person name="Subramanian V."/>
            <person name="Lavin J.L."/>
            <person name="Oguiza J.A."/>
            <person name="Perez G."/>
            <person name="Pisabarro A.G."/>
            <person name="Ramirez L."/>
            <person name="Santoyo F."/>
            <person name="Master E."/>
            <person name="Coutinho P.M."/>
            <person name="Henrissat B."/>
            <person name="Lombard V."/>
            <person name="Magnuson J.K."/>
            <person name="Kuees U."/>
            <person name="Hori C."/>
            <person name="Igarashi K."/>
            <person name="Samejima M."/>
            <person name="Held B.W."/>
            <person name="Barry K.W."/>
            <person name="LaButti K.M."/>
            <person name="Lapidus A."/>
            <person name="Lindquist E.A."/>
            <person name="Lucas S.M."/>
            <person name="Riley R."/>
            <person name="Salamov A.A."/>
            <person name="Hoffmeister D."/>
            <person name="Schwenk D."/>
            <person name="Hadar Y."/>
            <person name="Yarden O."/>
            <person name="de Vries R.P."/>
            <person name="Wiebenga A."/>
            <person name="Stenlid J."/>
            <person name="Eastwood D."/>
            <person name="Grigoriev I.V."/>
            <person name="Berka R.M."/>
            <person name="Blanchette R.A."/>
            <person name="Kersten P."/>
            <person name="Martinez A.T."/>
            <person name="Vicuna R."/>
            <person name="Cullen D."/>
        </authorList>
    </citation>
    <scope>NUCLEOTIDE SEQUENCE [LARGE SCALE GENOMIC DNA]</scope>
    <source>
        <strain evidence="1 2">B</strain>
    </source>
</reference>
<dbReference type="HOGENOM" id="CLU_1801052_0_0_1"/>
<keyword evidence="2" id="KW-1185">Reference proteome</keyword>
<protein>
    <submittedName>
        <fullName evidence="1">Uncharacterized protein</fullName>
    </submittedName>
</protein>
<organism evidence="1 2">
    <name type="scientific">Ceriporiopsis subvermispora (strain B)</name>
    <name type="common">White-rot fungus</name>
    <name type="synonym">Gelatoporia subvermispora</name>
    <dbReference type="NCBI Taxonomy" id="914234"/>
    <lineage>
        <taxon>Eukaryota</taxon>
        <taxon>Fungi</taxon>
        <taxon>Dikarya</taxon>
        <taxon>Basidiomycota</taxon>
        <taxon>Agaricomycotina</taxon>
        <taxon>Agaricomycetes</taxon>
        <taxon>Polyporales</taxon>
        <taxon>Gelatoporiaceae</taxon>
        <taxon>Gelatoporia</taxon>
    </lineage>
</organism>
<dbReference type="AlphaFoldDB" id="M2R0P0"/>
<accession>M2R0P0</accession>
<sequence length="144" mass="16478">MDWDDEKTLVAMLQEKLPDEDPDSELLALVERLKAPMTAQGQRERQFLLDTLVPVIRRAKDVHVTLDDKVDVEFGTGLLAFDEVCKKTEALAIRDEDELRTAYLGSQNNTKHLLGRLTDAYARRDELWTRLEEDLAQCGTFDSL</sequence>
<dbReference type="EMBL" id="KB445795">
    <property type="protein sequence ID" value="EMD38075.1"/>
    <property type="molecule type" value="Genomic_DNA"/>
</dbReference>
<gene>
    <name evidence="1" type="ORF">CERSUDRAFT_49181</name>
</gene>
<evidence type="ECO:0000313" key="1">
    <source>
        <dbReference type="EMBL" id="EMD38075.1"/>
    </source>
</evidence>
<dbReference type="STRING" id="914234.M2R0P0"/>
<evidence type="ECO:0000313" key="2">
    <source>
        <dbReference type="Proteomes" id="UP000016930"/>
    </source>
</evidence>